<name>D7BJA9_ALLS1</name>
<dbReference type="GO" id="GO:0016209">
    <property type="term" value="F:antioxidant activity"/>
    <property type="evidence" value="ECO:0007669"/>
    <property type="project" value="InterPro"/>
</dbReference>
<dbReference type="InterPro" id="IPR050553">
    <property type="entry name" value="Thioredoxin_ResA/DsbE_sf"/>
</dbReference>
<reference evidence="3 4" key="1">
    <citation type="journal article" date="2010" name="Stand. Genomic Sci.">
        <title>Complete genome sequence of Meiothermus silvanus type strain (VI-R2).</title>
        <authorList>
            <person name="Sikorski J."/>
            <person name="Tindall B.J."/>
            <person name="Lowry S."/>
            <person name="Lucas S."/>
            <person name="Nolan M."/>
            <person name="Copeland A."/>
            <person name="Glavina Del Rio T."/>
            <person name="Tice H."/>
            <person name="Cheng J.F."/>
            <person name="Han C."/>
            <person name="Pitluck S."/>
            <person name="Liolios K."/>
            <person name="Ivanova N."/>
            <person name="Mavromatis K."/>
            <person name="Mikhailova N."/>
            <person name="Pati A."/>
            <person name="Goodwin L."/>
            <person name="Chen A."/>
            <person name="Palaniappan K."/>
            <person name="Land M."/>
            <person name="Hauser L."/>
            <person name="Chang Y.J."/>
            <person name="Jeffries C.D."/>
            <person name="Rohde M."/>
            <person name="Goker M."/>
            <person name="Woyke T."/>
            <person name="Bristow J."/>
            <person name="Eisen J.A."/>
            <person name="Markowitz V."/>
            <person name="Hugenholtz P."/>
            <person name="Kyrpides N.C."/>
            <person name="Klenk H.P."/>
            <person name="Lapidus A."/>
        </authorList>
    </citation>
    <scope>NUCLEOTIDE SEQUENCE [LARGE SCALE GENOMIC DNA]</scope>
    <source>
        <strain evidence="4">ATCC 700542 / DSM 9946 / VI-R2</strain>
        <plasmid evidence="4">Plasmid pMESIL01</plasmid>
    </source>
</reference>
<keyword evidence="1" id="KW-0732">Signal</keyword>
<dbReference type="EMBL" id="CP002043">
    <property type="protein sequence ID" value="ADH65265.1"/>
    <property type="molecule type" value="Genomic_DNA"/>
</dbReference>
<dbReference type="Proteomes" id="UP000001916">
    <property type="component" value="Plasmid pMESIL01"/>
</dbReference>
<sequence length="167" mass="18094">MGRRSVGVVLAVLSLAATWAAKPGEKAPDFRLADAGGTPYTLASFKGKPVVITFWASWCTVCKAEFPKLHRLAQEYRVPFVVISREPRDTTQVVLSYMKAYPAFLPLVAAPGGDIPAAVADRFKVLGQPWTFVLDGEGRIVNLYAGRVEVEAIRDDLALAGYRGATP</sequence>
<accession>D7BJA9</accession>
<gene>
    <name evidence="3" type="ORF">Mesil_3457</name>
</gene>
<keyword evidence="3" id="KW-0614">Plasmid</keyword>
<dbReference type="Gene3D" id="3.40.30.10">
    <property type="entry name" value="Glutaredoxin"/>
    <property type="match status" value="1"/>
</dbReference>
<evidence type="ECO:0000259" key="2">
    <source>
        <dbReference type="PROSITE" id="PS51352"/>
    </source>
</evidence>
<dbReference type="Pfam" id="PF00578">
    <property type="entry name" value="AhpC-TSA"/>
    <property type="match status" value="1"/>
</dbReference>
<dbReference type="HOGENOM" id="CLU_042529_11_0_0"/>
<geneLocation type="plasmid" evidence="3 4">
    <name>pMESIL01</name>
</geneLocation>
<feature type="domain" description="Thioredoxin" evidence="2">
    <location>
        <begin position="21"/>
        <end position="162"/>
    </location>
</feature>
<dbReference type="PROSITE" id="PS51352">
    <property type="entry name" value="THIOREDOXIN_2"/>
    <property type="match status" value="1"/>
</dbReference>
<dbReference type="KEGG" id="msv:Mesil_3457"/>
<dbReference type="SUPFAM" id="SSF52833">
    <property type="entry name" value="Thioredoxin-like"/>
    <property type="match status" value="1"/>
</dbReference>
<dbReference type="InterPro" id="IPR013766">
    <property type="entry name" value="Thioredoxin_domain"/>
</dbReference>
<protein>
    <recommendedName>
        <fullName evidence="2">Thioredoxin domain-containing protein</fullName>
    </recommendedName>
</protein>
<dbReference type="RefSeq" id="WP_013159745.1">
    <property type="nucleotide sequence ID" value="NC_014213.1"/>
</dbReference>
<evidence type="ECO:0000256" key="1">
    <source>
        <dbReference type="SAM" id="SignalP"/>
    </source>
</evidence>
<dbReference type="GO" id="GO:0016491">
    <property type="term" value="F:oxidoreductase activity"/>
    <property type="evidence" value="ECO:0007669"/>
    <property type="project" value="InterPro"/>
</dbReference>
<organism evidence="3 4">
    <name type="scientific">Allomeiothermus silvanus (strain ATCC 700542 / DSM 9946 / NBRC 106475 / NCIMB 13440 / VI-R2)</name>
    <name type="common">Thermus silvanus</name>
    <dbReference type="NCBI Taxonomy" id="526227"/>
    <lineage>
        <taxon>Bacteria</taxon>
        <taxon>Thermotogati</taxon>
        <taxon>Deinococcota</taxon>
        <taxon>Deinococci</taxon>
        <taxon>Thermales</taxon>
        <taxon>Thermaceae</taxon>
        <taxon>Allomeiothermus</taxon>
    </lineage>
</organism>
<dbReference type="InterPro" id="IPR000866">
    <property type="entry name" value="AhpC/TSA"/>
</dbReference>
<evidence type="ECO:0000313" key="3">
    <source>
        <dbReference type="EMBL" id="ADH65265.1"/>
    </source>
</evidence>
<dbReference type="InterPro" id="IPR036249">
    <property type="entry name" value="Thioredoxin-like_sf"/>
</dbReference>
<dbReference type="AlphaFoldDB" id="D7BJA9"/>
<feature type="signal peptide" evidence="1">
    <location>
        <begin position="1"/>
        <end position="20"/>
    </location>
</feature>
<keyword evidence="4" id="KW-1185">Reference proteome</keyword>
<feature type="chain" id="PRO_5003093041" description="Thioredoxin domain-containing protein" evidence="1">
    <location>
        <begin position="21"/>
        <end position="167"/>
    </location>
</feature>
<dbReference type="eggNOG" id="COG0526">
    <property type="taxonomic scope" value="Bacteria"/>
</dbReference>
<dbReference type="CDD" id="cd02966">
    <property type="entry name" value="TlpA_like_family"/>
    <property type="match status" value="1"/>
</dbReference>
<dbReference type="OrthoDB" id="25753at2"/>
<dbReference type="PANTHER" id="PTHR42852">
    <property type="entry name" value="THIOL:DISULFIDE INTERCHANGE PROTEIN DSBE"/>
    <property type="match status" value="1"/>
</dbReference>
<dbReference type="PANTHER" id="PTHR42852:SF17">
    <property type="entry name" value="THIOREDOXIN-LIKE PROTEIN HI_1115"/>
    <property type="match status" value="1"/>
</dbReference>
<proteinExistence type="predicted"/>
<evidence type="ECO:0000313" key="4">
    <source>
        <dbReference type="Proteomes" id="UP000001916"/>
    </source>
</evidence>